<name>A0ABX8S6A3_9ACTN</name>
<evidence type="ECO:0000313" key="2">
    <source>
        <dbReference type="Proteomes" id="UP000887023"/>
    </source>
</evidence>
<dbReference type="RefSeq" id="WP_083530188.1">
    <property type="nucleotide sequence ID" value="NZ_CBCRUZ010000016.1"/>
</dbReference>
<dbReference type="InterPro" id="IPR022536">
    <property type="entry name" value="EspC"/>
</dbReference>
<sequence>MSDLSADVDGLVAFGTSVNGHGAELAAAAAAVAAAGPELLTPVFGAIGADFVAAFGTAHAGQVGALTRLAEIYHGVATTATTNAAGYAGTDRATTAALAGIR</sequence>
<dbReference type="Pfam" id="PF10824">
    <property type="entry name" value="T7SS_ESX_EspC"/>
    <property type="match status" value="1"/>
</dbReference>
<evidence type="ECO:0000313" key="1">
    <source>
        <dbReference type="EMBL" id="QXQ13357.1"/>
    </source>
</evidence>
<accession>A0ABX8S6A3</accession>
<dbReference type="EMBL" id="CP079105">
    <property type="protein sequence ID" value="QXQ13357.1"/>
    <property type="molecule type" value="Genomic_DNA"/>
</dbReference>
<keyword evidence="2" id="KW-1185">Reference proteome</keyword>
<gene>
    <name evidence="1" type="ORF">KV203_16045</name>
</gene>
<evidence type="ECO:0008006" key="3">
    <source>
        <dbReference type="Google" id="ProtNLM"/>
    </source>
</evidence>
<reference evidence="1" key="1">
    <citation type="submission" date="2021-07" db="EMBL/GenBank/DDBJ databases">
        <title>Candidatus Kaistella beijingensis sp. nov. isolated from a municipal wastewater treatment plant is involved in sludge foaming.</title>
        <authorList>
            <person name="Song Y."/>
            <person name="Liu S.-J."/>
        </authorList>
    </citation>
    <scope>NUCLEOTIDE SEQUENCE</scope>
    <source>
        <strain evidence="1">DSM 43998</strain>
    </source>
</reference>
<protein>
    <recommendedName>
        <fullName evidence="3">ESX-1 secretion-associated protein</fullName>
    </recommendedName>
</protein>
<organism evidence="1 2">
    <name type="scientific">Skermania pinensis</name>
    <dbReference type="NCBI Taxonomy" id="39122"/>
    <lineage>
        <taxon>Bacteria</taxon>
        <taxon>Bacillati</taxon>
        <taxon>Actinomycetota</taxon>
        <taxon>Actinomycetes</taxon>
        <taxon>Mycobacteriales</taxon>
        <taxon>Gordoniaceae</taxon>
        <taxon>Skermania</taxon>
    </lineage>
</organism>
<dbReference type="Proteomes" id="UP000887023">
    <property type="component" value="Chromosome"/>
</dbReference>
<proteinExistence type="predicted"/>